<sequence>MGSTTTDRASFFDGLAAEFLQHYSRGPRFIAVTGVAGADLPAAADALAEALRAGGQEVERTHATAHATPDGLRAEVVTPFRTASPQGVLVIDGPGLLGENLRGFWNFSVWIEHDPERDADWSFVATGRKDPLGAPREVASVLFDDADPERPRRLFADSC</sequence>
<dbReference type="Proteomes" id="UP000515511">
    <property type="component" value="Chromosome"/>
</dbReference>
<dbReference type="AlphaFoldDB" id="A0A7G6YET3"/>
<dbReference type="KEGG" id="lse:F1C12_19030"/>
<dbReference type="RefSeq" id="WP_185276425.1">
    <property type="nucleotide sequence ID" value="NZ_CP043641.1"/>
</dbReference>
<organism evidence="1 2">
    <name type="scientific">Leifsonia shinshuensis</name>
    <dbReference type="NCBI Taxonomy" id="150026"/>
    <lineage>
        <taxon>Bacteria</taxon>
        <taxon>Bacillati</taxon>
        <taxon>Actinomycetota</taxon>
        <taxon>Actinomycetes</taxon>
        <taxon>Micrococcales</taxon>
        <taxon>Microbacteriaceae</taxon>
        <taxon>Leifsonia</taxon>
    </lineage>
</organism>
<evidence type="ECO:0008006" key="3">
    <source>
        <dbReference type="Google" id="ProtNLM"/>
    </source>
</evidence>
<reference evidence="2" key="1">
    <citation type="submission" date="2019-09" db="EMBL/GenBank/DDBJ databases">
        <title>Antimicrobial potential of Antarctic Bacteria.</title>
        <authorList>
            <person name="Benaud N."/>
            <person name="Edwards R.J."/>
            <person name="Ferrari B.C."/>
        </authorList>
    </citation>
    <scope>NUCLEOTIDE SEQUENCE [LARGE SCALE GENOMIC DNA]</scope>
    <source>
        <strain evidence="2">INR9</strain>
    </source>
</reference>
<evidence type="ECO:0000313" key="1">
    <source>
        <dbReference type="EMBL" id="QNE36998.1"/>
    </source>
</evidence>
<dbReference type="EMBL" id="CP043641">
    <property type="protein sequence ID" value="QNE36998.1"/>
    <property type="molecule type" value="Genomic_DNA"/>
</dbReference>
<name>A0A7G6YET3_9MICO</name>
<proteinExistence type="predicted"/>
<accession>A0A7G6YET3</accession>
<gene>
    <name evidence="1" type="ORF">F1C12_19030</name>
</gene>
<protein>
    <recommendedName>
        <fullName evidence="3">Uridine kinase</fullName>
    </recommendedName>
</protein>
<evidence type="ECO:0000313" key="2">
    <source>
        <dbReference type="Proteomes" id="UP000515511"/>
    </source>
</evidence>